<name>A0A5C2S316_9APHY</name>
<evidence type="ECO:0000313" key="1">
    <source>
        <dbReference type="EMBL" id="RPD57900.1"/>
    </source>
</evidence>
<dbReference type="AlphaFoldDB" id="A0A5C2S316"/>
<organism evidence="1 2">
    <name type="scientific">Lentinus tigrinus ALCF2SS1-6</name>
    <dbReference type="NCBI Taxonomy" id="1328759"/>
    <lineage>
        <taxon>Eukaryota</taxon>
        <taxon>Fungi</taxon>
        <taxon>Dikarya</taxon>
        <taxon>Basidiomycota</taxon>
        <taxon>Agaricomycotina</taxon>
        <taxon>Agaricomycetes</taxon>
        <taxon>Polyporales</taxon>
        <taxon>Polyporaceae</taxon>
        <taxon>Lentinus</taxon>
    </lineage>
</organism>
<keyword evidence="2" id="KW-1185">Reference proteome</keyword>
<accession>A0A5C2S316</accession>
<gene>
    <name evidence="1" type="ORF">L227DRAFT_613284</name>
</gene>
<evidence type="ECO:0000313" key="2">
    <source>
        <dbReference type="Proteomes" id="UP000313359"/>
    </source>
</evidence>
<dbReference type="EMBL" id="ML122278">
    <property type="protein sequence ID" value="RPD57900.1"/>
    <property type="molecule type" value="Genomic_DNA"/>
</dbReference>
<protein>
    <submittedName>
        <fullName evidence="1">Uncharacterized protein</fullName>
    </submittedName>
</protein>
<dbReference type="Proteomes" id="UP000313359">
    <property type="component" value="Unassembled WGS sequence"/>
</dbReference>
<proteinExistence type="predicted"/>
<reference evidence="1" key="1">
    <citation type="journal article" date="2018" name="Genome Biol. Evol.">
        <title>Genomics and development of Lentinus tigrinus, a white-rot wood-decaying mushroom with dimorphic fruiting bodies.</title>
        <authorList>
            <person name="Wu B."/>
            <person name="Xu Z."/>
            <person name="Knudson A."/>
            <person name="Carlson A."/>
            <person name="Chen N."/>
            <person name="Kovaka S."/>
            <person name="LaButti K."/>
            <person name="Lipzen A."/>
            <person name="Pennachio C."/>
            <person name="Riley R."/>
            <person name="Schakwitz W."/>
            <person name="Umezawa K."/>
            <person name="Ohm R.A."/>
            <person name="Grigoriev I.V."/>
            <person name="Nagy L.G."/>
            <person name="Gibbons J."/>
            <person name="Hibbett D."/>
        </authorList>
    </citation>
    <scope>NUCLEOTIDE SEQUENCE [LARGE SCALE GENOMIC DNA]</scope>
    <source>
        <strain evidence="1">ALCF2SS1-6</strain>
    </source>
</reference>
<sequence length="220" mass="24207">MLYTLKICRATSCSGAQLDSCSLTNALLYSFPIIQRLSTSRRAIPLLATHPRLSSALLPPTHNMPLFEKAVIKFDNAKTICQEDGLARVSRTRVMVVQCASDTFALIVCELVQECLSARPPNVIVCSPIVDDILFDFSESSKLTVGIFHENVYHYIKFQEDTAFWAFTGVVAGAKGLLATRRVEIQDMLETVLDTIPMVENPHAVPPEYVVADAATGSNE</sequence>